<evidence type="ECO:0000259" key="6">
    <source>
        <dbReference type="PROSITE" id="PS50850"/>
    </source>
</evidence>
<feature type="transmembrane region" description="Helical" evidence="5">
    <location>
        <begin position="296"/>
        <end position="318"/>
    </location>
</feature>
<feature type="transmembrane region" description="Helical" evidence="5">
    <location>
        <begin position="78"/>
        <end position="96"/>
    </location>
</feature>
<keyword evidence="8" id="KW-1185">Reference proteome</keyword>
<keyword evidence="3 5" id="KW-1133">Transmembrane helix</keyword>
<dbReference type="Pfam" id="PF07690">
    <property type="entry name" value="MFS_1"/>
    <property type="match status" value="1"/>
</dbReference>
<evidence type="ECO:0000313" key="7">
    <source>
        <dbReference type="EMBL" id="QZN97275.1"/>
    </source>
</evidence>
<feature type="transmembrane region" description="Helical" evidence="5">
    <location>
        <begin position="46"/>
        <end position="66"/>
    </location>
</feature>
<evidence type="ECO:0000256" key="2">
    <source>
        <dbReference type="ARBA" id="ARBA00022692"/>
    </source>
</evidence>
<dbReference type="PANTHER" id="PTHR23523">
    <property type="match status" value="1"/>
</dbReference>
<feature type="transmembrane region" description="Helical" evidence="5">
    <location>
        <begin position="136"/>
        <end position="154"/>
    </location>
</feature>
<feature type="transmembrane region" description="Helical" evidence="5">
    <location>
        <begin position="12"/>
        <end position="34"/>
    </location>
</feature>
<dbReference type="Proteomes" id="UP000825886">
    <property type="component" value="Chromosome"/>
</dbReference>
<dbReference type="PROSITE" id="PS50850">
    <property type="entry name" value="MFS"/>
    <property type="match status" value="1"/>
</dbReference>
<accession>A0ABX9AU26</accession>
<evidence type="ECO:0000256" key="1">
    <source>
        <dbReference type="ARBA" id="ARBA00022475"/>
    </source>
</evidence>
<feature type="transmembrane region" description="Helical" evidence="5">
    <location>
        <begin position="209"/>
        <end position="231"/>
    </location>
</feature>
<protein>
    <submittedName>
        <fullName evidence="7">MFS transporter</fullName>
    </submittedName>
</protein>
<dbReference type="InterPro" id="IPR020846">
    <property type="entry name" value="MFS_dom"/>
</dbReference>
<evidence type="ECO:0000256" key="4">
    <source>
        <dbReference type="ARBA" id="ARBA00023136"/>
    </source>
</evidence>
<dbReference type="InterPro" id="IPR011701">
    <property type="entry name" value="MFS"/>
</dbReference>
<evidence type="ECO:0000256" key="3">
    <source>
        <dbReference type="ARBA" id="ARBA00022989"/>
    </source>
</evidence>
<keyword evidence="1" id="KW-1003">Cell membrane</keyword>
<feature type="transmembrane region" description="Helical" evidence="5">
    <location>
        <begin position="160"/>
        <end position="181"/>
    </location>
</feature>
<sequence>MPVSSWHSRQFLFIAILLLGINLRPILAVVGPLLEQIQQATGLDDSQAGLLTTLPILAMGICALYGGWLQRHLGEYRGILLGITIIAVACLVRFPWDTRIGLLVSAALGGVGIALIQALVPSFIKRFFLQRSSLLMGLYTTGIMAGAAVAAATASPLSGIAGWSGALAFWGILAFIALLVWRKAPSSREDHEQNAIYQPAPHGLQHWSLMLFFGIGTGAYTLVLAWLPPYYMQLGWSAAQSGFLLGGLTLTEVCAGLAVSALISRFPDRRMLLVPILVVLLAGMVVLLMAPLSLAFVAMLLLGMGIGALFPLSLIVALDHATNVQETGRLMGFVQGGGYILASVMPTLAGVIRQHTEGLEQAWTIMAWGVVVLIVMAFRFRPLSARKTRGR</sequence>
<gene>
    <name evidence="7" type="ORF">K6K13_07970</name>
</gene>
<dbReference type="RefSeq" id="WP_222160307.1">
    <property type="nucleotide sequence ID" value="NZ_CP081864.1"/>
</dbReference>
<dbReference type="PANTHER" id="PTHR23523:SF1">
    <property type="entry name" value="CYANATE TRANSPORT PROTEIN CYNX"/>
    <property type="match status" value="1"/>
</dbReference>
<feature type="transmembrane region" description="Helical" evidence="5">
    <location>
        <begin position="243"/>
        <end position="264"/>
    </location>
</feature>
<proteinExistence type="predicted"/>
<dbReference type="EMBL" id="CP081864">
    <property type="protein sequence ID" value="QZN97275.1"/>
    <property type="molecule type" value="Genomic_DNA"/>
</dbReference>
<feature type="transmembrane region" description="Helical" evidence="5">
    <location>
        <begin position="361"/>
        <end position="380"/>
    </location>
</feature>
<reference evidence="7 8" key="1">
    <citation type="submission" date="2021-08" db="EMBL/GenBank/DDBJ databases">
        <title>Culture and genomic analysis of Symbiopectobacterium purcellii sp. nov. gen. nov., isolated from the leafhopper Empoasca decipiens.</title>
        <authorList>
            <person name="Nadal-Jimenez P."/>
            <person name="Siozios S."/>
            <person name="Halliday N."/>
            <person name="Camara M."/>
            <person name="Hurst G.D.D."/>
        </authorList>
    </citation>
    <scope>NUCLEOTIDE SEQUENCE [LARGE SCALE GENOMIC DNA]</scope>
    <source>
        <strain evidence="7 8">SyEd1</strain>
    </source>
</reference>
<dbReference type="SUPFAM" id="SSF103473">
    <property type="entry name" value="MFS general substrate transporter"/>
    <property type="match status" value="1"/>
</dbReference>
<feature type="transmembrane region" description="Helical" evidence="5">
    <location>
        <begin position="271"/>
        <end position="290"/>
    </location>
</feature>
<keyword evidence="4 5" id="KW-0472">Membrane</keyword>
<dbReference type="InterPro" id="IPR052524">
    <property type="entry name" value="MFS_Cyanate_Porter"/>
</dbReference>
<dbReference type="InterPro" id="IPR036259">
    <property type="entry name" value="MFS_trans_sf"/>
</dbReference>
<feature type="transmembrane region" description="Helical" evidence="5">
    <location>
        <begin position="330"/>
        <end position="349"/>
    </location>
</feature>
<evidence type="ECO:0000313" key="8">
    <source>
        <dbReference type="Proteomes" id="UP000825886"/>
    </source>
</evidence>
<dbReference type="Gene3D" id="1.20.1250.20">
    <property type="entry name" value="MFS general substrate transporter like domains"/>
    <property type="match status" value="2"/>
</dbReference>
<feature type="transmembrane region" description="Helical" evidence="5">
    <location>
        <begin position="102"/>
        <end position="124"/>
    </location>
</feature>
<feature type="domain" description="Major facilitator superfamily (MFS) profile" evidence="6">
    <location>
        <begin position="8"/>
        <end position="385"/>
    </location>
</feature>
<name>A0ABX9AU26_9ENTR</name>
<keyword evidence="2 5" id="KW-0812">Transmembrane</keyword>
<evidence type="ECO:0000256" key="5">
    <source>
        <dbReference type="SAM" id="Phobius"/>
    </source>
</evidence>
<organism evidence="7 8">
    <name type="scientific">Symbiopectobacterium purcellii</name>
    <dbReference type="NCBI Taxonomy" id="2871826"/>
    <lineage>
        <taxon>Bacteria</taxon>
        <taxon>Pseudomonadati</taxon>
        <taxon>Pseudomonadota</taxon>
        <taxon>Gammaproteobacteria</taxon>
        <taxon>Enterobacterales</taxon>
        <taxon>Enterobacteriaceae</taxon>
    </lineage>
</organism>